<dbReference type="OrthoDB" id="5183255at2759"/>
<keyword evidence="2" id="KW-1185">Reference proteome</keyword>
<evidence type="ECO:0000313" key="2">
    <source>
        <dbReference type="Proteomes" id="UP000594262"/>
    </source>
</evidence>
<protein>
    <submittedName>
        <fullName evidence="1">Uncharacterized protein</fullName>
    </submittedName>
</protein>
<dbReference type="AlphaFoldDB" id="A0A7M6DPT6"/>
<organism evidence="1 2">
    <name type="scientific">Clytia hemisphaerica</name>
    <dbReference type="NCBI Taxonomy" id="252671"/>
    <lineage>
        <taxon>Eukaryota</taxon>
        <taxon>Metazoa</taxon>
        <taxon>Cnidaria</taxon>
        <taxon>Hydrozoa</taxon>
        <taxon>Hydroidolina</taxon>
        <taxon>Leptothecata</taxon>
        <taxon>Obeliida</taxon>
        <taxon>Clytiidae</taxon>
        <taxon>Clytia</taxon>
    </lineage>
</organism>
<sequence length="490" mass="53274">MATIPFDPTIVLGNLVNPRKFDVLEQIGTRQTEIAAKQQELNSILAAKNSLDMTKQEIHSMGVAMDESLDEITEKMNIEIKATIKDYAETQIKNLPIIAKLKSGIANIADHVESPLDYNLSLLKKDLPISSNTIKMNSQYFTFSQNKQSSRATISQMKAFAGGEVSFFGDHISSKVSSAVQSQMTKQIQKHDTSGTLVITATCTHANASIFAPLVLDVDKAISCWNDYFPEDKLNPRSKSKMCQLVMQNEDNNNSMHLVSGATYGSCFVGMVHHLRETSTQNSESMMSSAESMTASFDIAGWFSHYSGGFGVDSSFSRDLKSLLSTQVVTSHVSLICEGCIPTIASNKVALGVKTFAQFDPAATMENLATMHNSNNQAQQTVASAANIARQGKTVATIRENEVKSTMSALSTIDGEKDSVLNINSLVAALEDYVTQAKTTSVGVPINFFLKNITKADLANMWVNKYVSKVKTTDDKADGPPPSTEPATTE</sequence>
<accession>A0A7M6DPT6</accession>
<dbReference type="EnsemblMetazoa" id="CLYHEMT020808.1">
    <property type="protein sequence ID" value="CLYHEMP020808.1"/>
    <property type="gene ID" value="CLYHEMG020808"/>
</dbReference>
<dbReference type="RefSeq" id="XP_066918156.1">
    <property type="nucleotide sequence ID" value="XM_067062055.1"/>
</dbReference>
<name>A0A7M6DPT6_9CNID</name>
<dbReference type="Proteomes" id="UP000594262">
    <property type="component" value="Unplaced"/>
</dbReference>
<proteinExistence type="predicted"/>
<reference evidence="1" key="1">
    <citation type="submission" date="2021-01" db="UniProtKB">
        <authorList>
            <consortium name="EnsemblMetazoa"/>
        </authorList>
    </citation>
    <scope>IDENTIFICATION</scope>
</reference>
<evidence type="ECO:0000313" key="1">
    <source>
        <dbReference type="EnsemblMetazoa" id="CLYHEMP020808.1"/>
    </source>
</evidence>
<dbReference type="GeneID" id="136805479"/>